<dbReference type="RefSeq" id="XP_022152188.1">
    <property type="nucleotide sequence ID" value="XM_022296496.1"/>
</dbReference>
<evidence type="ECO:0000259" key="3">
    <source>
        <dbReference type="Pfam" id="PF05699"/>
    </source>
</evidence>
<dbReference type="AlphaFoldDB" id="A0A6J1DE70"/>
<dbReference type="Pfam" id="PF14372">
    <property type="entry name" value="hAT-like_RNase-H"/>
    <property type="match status" value="1"/>
</dbReference>
<dbReference type="Pfam" id="PF05699">
    <property type="entry name" value="Dimer_Tnp_hAT"/>
    <property type="match status" value="1"/>
</dbReference>
<proteinExistence type="predicted"/>
<dbReference type="GO" id="GO:0046983">
    <property type="term" value="F:protein dimerization activity"/>
    <property type="evidence" value="ECO:0007669"/>
    <property type="project" value="InterPro"/>
</dbReference>
<dbReference type="OrthoDB" id="1718237at2759"/>
<keyword evidence="1" id="KW-0238">DNA-binding</keyword>
<dbReference type="SUPFAM" id="SSF53098">
    <property type="entry name" value="Ribonuclease H-like"/>
    <property type="match status" value="1"/>
</dbReference>
<dbReference type="GeneID" id="111019968"/>
<dbReference type="InterPro" id="IPR025525">
    <property type="entry name" value="hAT-like_transposase_RNase-H"/>
</dbReference>
<dbReference type="SUPFAM" id="SSF140996">
    <property type="entry name" value="Hermes dimerisation domain"/>
    <property type="match status" value="1"/>
</dbReference>
<dbReference type="KEGG" id="mcha:111019968"/>
<dbReference type="InterPro" id="IPR012337">
    <property type="entry name" value="RNaseH-like_sf"/>
</dbReference>
<sequence length="658" mass="76378">MNAPCEDVVSPPNATTKGQNDRKRKGLHVKCMTCDALYPGHFKRNEIERMKAYGKNYSHGFRSRCHFSCGGKEVNREYLDSKSKFVENIRILIAKMIIIGKLPLNFVKNEGFRRFMQQSVRPFCPEFVIPSLATVTRDILEIYKREKALMRTMIVDQNSTVSLTVNTWTSDQDMNYIVLTGHFINLGWKIQRRILNFRQIENLRGETIGREVEKCLKQWSIKNILTLTVDNAPSNDTAISYLVDRFKNGLVLDGNFVNVRCCAHILKLIVCDVMEDFHELISKVRNAVRFVRSSPTRYRSFEKCIEEENLSNNFVCLDVPTQWDNTYVMLESAEKFEKAFERLGIHDTTFLNEDIPASGDWEVIRTLVQFISLFYKASLRLSGSVHVLSNTVFHEIITIQNYIKKHSSNSDNLVLNDIAMKIQAKYDKYWGNDENANYLLYIAVVLDPRYKMKFLLYCFSELFGANVAKEMCKKVEDILRQLFSEYRLLIRDYHDSPTSSMDGYFNTRTCTTDDEDIFDDEAYHLKDMFEKVKEEDKNVDAATEVDLYLLEPLVDKFKEFDLLKYWWRNCHRFRVLSEITREILAIPVSTIASESAFKIGGRMIDSTCLTLAPNLVEVLACLQNWLNTDNVGIDLREHIKDIIGMEEGKGILDCLHVF</sequence>
<feature type="region of interest" description="Disordered" evidence="2">
    <location>
        <begin position="1"/>
        <end position="22"/>
    </location>
</feature>
<evidence type="ECO:0000256" key="2">
    <source>
        <dbReference type="SAM" id="MobiDB-lite"/>
    </source>
</evidence>
<keyword evidence="5" id="KW-1185">Reference proteome</keyword>
<feature type="domain" description="hAT-like transposase RNase-H fold" evidence="4">
    <location>
        <begin position="383"/>
        <end position="486"/>
    </location>
</feature>
<dbReference type="InterPro" id="IPR052035">
    <property type="entry name" value="ZnF_BED_domain_contain"/>
</dbReference>
<dbReference type="Proteomes" id="UP000504603">
    <property type="component" value="Unplaced"/>
</dbReference>
<dbReference type="PANTHER" id="PTHR46481:SF7">
    <property type="entry name" value="ZINC FINGER BED DOMAIN-CONTAINING PROTEIN RICESLEEPER 2-LIKE"/>
    <property type="match status" value="1"/>
</dbReference>
<evidence type="ECO:0000313" key="6">
    <source>
        <dbReference type="RefSeq" id="XP_022152188.1"/>
    </source>
</evidence>
<dbReference type="InterPro" id="IPR008906">
    <property type="entry name" value="HATC_C_dom"/>
</dbReference>
<evidence type="ECO:0000313" key="5">
    <source>
        <dbReference type="Proteomes" id="UP000504603"/>
    </source>
</evidence>
<reference evidence="6" key="1">
    <citation type="submission" date="2025-08" db="UniProtKB">
        <authorList>
            <consortium name="RefSeq"/>
        </authorList>
    </citation>
    <scope>IDENTIFICATION</scope>
    <source>
        <strain evidence="6">OHB3-1</strain>
    </source>
</reference>
<evidence type="ECO:0000256" key="1">
    <source>
        <dbReference type="ARBA" id="ARBA00023125"/>
    </source>
</evidence>
<accession>A0A6J1DE70</accession>
<gene>
    <name evidence="6" type="primary">LOC111019968</name>
</gene>
<evidence type="ECO:0000259" key="4">
    <source>
        <dbReference type="Pfam" id="PF14372"/>
    </source>
</evidence>
<protein>
    <submittedName>
        <fullName evidence="6">Zinc finger BED domain-containing protein RICESLEEPER 2-like isoform X1</fullName>
    </submittedName>
</protein>
<feature type="domain" description="HAT C-terminal dimerisation" evidence="3">
    <location>
        <begin position="544"/>
        <end position="626"/>
    </location>
</feature>
<organism evidence="5 6">
    <name type="scientific">Momordica charantia</name>
    <name type="common">Bitter gourd</name>
    <name type="synonym">Balsam pear</name>
    <dbReference type="NCBI Taxonomy" id="3673"/>
    <lineage>
        <taxon>Eukaryota</taxon>
        <taxon>Viridiplantae</taxon>
        <taxon>Streptophyta</taxon>
        <taxon>Embryophyta</taxon>
        <taxon>Tracheophyta</taxon>
        <taxon>Spermatophyta</taxon>
        <taxon>Magnoliopsida</taxon>
        <taxon>eudicotyledons</taxon>
        <taxon>Gunneridae</taxon>
        <taxon>Pentapetalae</taxon>
        <taxon>rosids</taxon>
        <taxon>fabids</taxon>
        <taxon>Cucurbitales</taxon>
        <taxon>Cucurbitaceae</taxon>
        <taxon>Momordiceae</taxon>
        <taxon>Momordica</taxon>
    </lineage>
</organism>
<name>A0A6J1DE70_MOMCH</name>
<dbReference type="PANTHER" id="PTHR46481">
    <property type="entry name" value="ZINC FINGER BED DOMAIN-CONTAINING PROTEIN 4"/>
    <property type="match status" value="1"/>
</dbReference>
<dbReference type="GO" id="GO:0003677">
    <property type="term" value="F:DNA binding"/>
    <property type="evidence" value="ECO:0007669"/>
    <property type="project" value="UniProtKB-KW"/>
</dbReference>